<dbReference type="AlphaFoldDB" id="A0AAW5E5M0"/>
<dbReference type="GO" id="GO:0006629">
    <property type="term" value="P:lipid metabolic process"/>
    <property type="evidence" value="ECO:0007669"/>
    <property type="project" value="InterPro"/>
</dbReference>
<dbReference type="Gene3D" id="3.20.20.190">
    <property type="entry name" value="Phosphatidylinositol (PI) phosphodiesterase"/>
    <property type="match status" value="1"/>
</dbReference>
<dbReference type="GO" id="GO:0008081">
    <property type="term" value="F:phosphoric diester hydrolase activity"/>
    <property type="evidence" value="ECO:0007669"/>
    <property type="project" value="InterPro"/>
</dbReference>
<accession>A0AAW5E5M0</accession>
<keyword evidence="3" id="KW-1185">Reference proteome</keyword>
<reference evidence="2" key="1">
    <citation type="submission" date="2022-02" db="EMBL/GenBank/DDBJ databases">
        <title>Fredinandcohnia quinoae sp. nov. isolated from Chenopodium quinoa seeds.</title>
        <authorList>
            <person name="Saati-Santamaria Z."/>
            <person name="Flores-Felix J.D."/>
            <person name="Igual J.M."/>
            <person name="Velazquez E."/>
            <person name="Garcia-Fraile P."/>
            <person name="Martinez-Molina E."/>
        </authorList>
    </citation>
    <scope>NUCLEOTIDE SEQUENCE</scope>
    <source>
        <strain evidence="2">SECRCQ15</strain>
    </source>
</reference>
<dbReference type="RefSeq" id="WP_240252328.1">
    <property type="nucleotide sequence ID" value="NZ_JAKTTI010000002.1"/>
</dbReference>
<name>A0AAW5E5M0_9BACI</name>
<dbReference type="InterPro" id="IPR030395">
    <property type="entry name" value="GP_PDE_dom"/>
</dbReference>
<dbReference type="Proteomes" id="UP001431131">
    <property type="component" value="Unassembled WGS sequence"/>
</dbReference>
<dbReference type="Pfam" id="PF03009">
    <property type="entry name" value="GDPD"/>
    <property type="match status" value="1"/>
</dbReference>
<feature type="domain" description="GP-PDE" evidence="1">
    <location>
        <begin position="37"/>
        <end position="290"/>
    </location>
</feature>
<dbReference type="EMBL" id="JAKTTI010000002">
    <property type="protein sequence ID" value="MCH1624069.1"/>
    <property type="molecule type" value="Genomic_DNA"/>
</dbReference>
<evidence type="ECO:0000313" key="3">
    <source>
        <dbReference type="Proteomes" id="UP001431131"/>
    </source>
</evidence>
<dbReference type="PANTHER" id="PTHR46211:SF7">
    <property type="entry name" value="GLYCEROPHOSPHODIESTER PHOSPHODIESTERASE"/>
    <property type="match status" value="1"/>
</dbReference>
<dbReference type="PANTHER" id="PTHR46211">
    <property type="entry name" value="GLYCEROPHOSPHORYL DIESTER PHOSPHODIESTERASE"/>
    <property type="match status" value="1"/>
</dbReference>
<evidence type="ECO:0000259" key="1">
    <source>
        <dbReference type="PROSITE" id="PS51704"/>
    </source>
</evidence>
<comment type="caution">
    <text evidence="2">The sequence shown here is derived from an EMBL/GenBank/DDBJ whole genome shotgun (WGS) entry which is preliminary data.</text>
</comment>
<protein>
    <submittedName>
        <fullName evidence="2">Glycerophosphodiester phosphodiesterase</fullName>
    </submittedName>
</protein>
<proteinExistence type="predicted"/>
<dbReference type="InterPro" id="IPR017946">
    <property type="entry name" value="PLC-like_Pdiesterase_TIM-brl"/>
</dbReference>
<dbReference type="PROSITE" id="PS51704">
    <property type="entry name" value="GP_PDE"/>
    <property type="match status" value="1"/>
</dbReference>
<sequence>MKRIWVMLLIIILFVVVNFSSSGHRNEGYKNPNQKDFIVIGHRGASGYSPEHTIKSYELVNEQGADYIEIDLQMTKDRVLVAMHDRNVDRTTNGSGPVRSYSLNQLKDLDAGSWFNIYSPLYADRSFNGLEVPTLEEILAYFGTNVNYYIEIKNPDINPGMASMLLQLLEEHGLLQSDNQKSGKVIIQSFSEKALRQVHELNKEIPLIQLIQYEKASEITSLRLRGWRDYAIGVGVNYKIVNEKVVKKTHNANLLVHVYTVNDIVHMKGLVDLGVDGAFTNFSDLLKDVVENEN</sequence>
<evidence type="ECO:0000313" key="2">
    <source>
        <dbReference type="EMBL" id="MCH1624069.1"/>
    </source>
</evidence>
<organism evidence="2 3">
    <name type="scientific">Fredinandcohnia quinoae</name>
    <dbReference type="NCBI Taxonomy" id="2918902"/>
    <lineage>
        <taxon>Bacteria</taxon>
        <taxon>Bacillati</taxon>
        <taxon>Bacillota</taxon>
        <taxon>Bacilli</taxon>
        <taxon>Bacillales</taxon>
        <taxon>Bacillaceae</taxon>
        <taxon>Fredinandcohnia</taxon>
    </lineage>
</organism>
<dbReference type="CDD" id="cd08601">
    <property type="entry name" value="GDPD_SaGlpQ_like"/>
    <property type="match status" value="1"/>
</dbReference>
<gene>
    <name evidence="2" type="ORF">MJG50_01910</name>
</gene>
<dbReference type="SUPFAM" id="SSF51695">
    <property type="entry name" value="PLC-like phosphodiesterases"/>
    <property type="match status" value="1"/>
</dbReference>